<evidence type="ECO:0000256" key="4">
    <source>
        <dbReference type="ARBA" id="ARBA00023306"/>
    </source>
</evidence>
<comment type="similarity">
    <text evidence="5">Belongs to the BUB2 family.</text>
</comment>
<dbReference type="InterPro" id="IPR035969">
    <property type="entry name" value="Rab-GAP_TBC_sf"/>
</dbReference>
<dbReference type="Pfam" id="PF00566">
    <property type="entry name" value="RabGAP-TBC"/>
    <property type="match status" value="1"/>
</dbReference>
<dbReference type="GO" id="GO:0005856">
    <property type="term" value="C:cytoskeleton"/>
    <property type="evidence" value="ECO:0007669"/>
    <property type="project" value="UniProtKB-SubCell"/>
</dbReference>
<comment type="caution">
    <text evidence="8">The sequence shown here is derived from an EMBL/GenBank/DDBJ whole genome shotgun (WGS) entry which is preliminary data.</text>
</comment>
<sequence>MEIDPINLRKRYEEIIKKGNEDEKNIENYISELRKLVLLHGLPDENEEDENNMKDGSGCTLRGLIWKIFLQVDNINAKEYISLIEKGRCEKRLFWKIKDDTCRTFKNDEIFHKRVPEEQLVRLLNTFLNKCENQNKTSELKLTYVQGMNLLCGALLYTMPEIDAFYAFDKLISDHCPLYAVSQIKGVYQGIYLFDQIVKIVDPELHTFFQQTPDYNKIYFFSPIMSFSAGTPPFTELLHLWDFMFAFGVHLNVVFVVAQVILLRDEILKSKNLNDILHTLPKLNAKLIISISIYLIKQLPDELYEQLVQHSTTILDQQLSFSETSKEN</sequence>
<dbReference type="Gene3D" id="1.10.472.80">
    <property type="entry name" value="Ypt/Rab-GAP domain of gyp1p, domain 3"/>
    <property type="match status" value="1"/>
</dbReference>
<dbReference type="Gene3D" id="1.10.8.270">
    <property type="entry name" value="putative rabgap domain of human tbc1 domain family member 14 like domains"/>
    <property type="match status" value="1"/>
</dbReference>
<comment type="subcellular location">
    <subcellularLocation>
        <location evidence="1">Cytoplasm</location>
        <location evidence="1">Cytoskeleton</location>
    </subcellularLocation>
</comment>
<evidence type="ECO:0000313" key="10">
    <source>
        <dbReference type="Proteomes" id="UP001149090"/>
    </source>
</evidence>
<feature type="domain" description="Rab-GAP TBC" evidence="7">
    <location>
        <begin position="56"/>
        <end position="248"/>
    </location>
</feature>
<evidence type="ECO:0000256" key="1">
    <source>
        <dbReference type="ARBA" id="ARBA00004245"/>
    </source>
</evidence>
<dbReference type="Proteomes" id="UP001149090">
    <property type="component" value="Unassembled WGS sequence"/>
</dbReference>
<dbReference type="PANTHER" id="PTHR22957">
    <property type="entry name" value="TBC1 DOMAIN FAMILY MEMBER GTPASE-ACTIVATING PROTEIN"/>
    <property type="match status" value="1"/>
</dbReference>
<dbReference type="EMBL" id="JAPDFW010000114">
    <property type="protein sequence ID" value="KAJ5068455.1"/>
    <property type="molecule type" value="Genomic_DNA"/>
</dbReference>
<protein>
    <submittedName>
        <fullName evidence="8">Mitotic check point protein bub2</fullName>
    </submittedName>
</protein>
<keyword evidence="6" id="KW-0472">Membrane</keyword>
<keyword evidence="6" id="KW-1133">Transmembrane helix</keyword>
<dbReference type="OMA" id="CHKSEPQ"/>
<keyword evidence="2" id="KW-0963">Cytoplasm</keyword>
<dbReference type="InterPro" id="IPR000195">
    <property type="entry name" value="Rab-GAP-TBC_dom"/>
</dbReference>
<evidence type="ECO:0000313" key="9">
    <source>
        <dbReference type="EMBL" id="KAJ5068455.1"/>
    </source>
</evidence>
<dbReference type="GO" id="GO:0005096">
    <property type="term" value="F:GTPase activator activity"/>
    <property type="evidence" value="ECO:0007669"/>
    <property type="project" value="TreeGrafter"/>
</dbReference>
<accession>A0A9Q0R631</accession>
<keyword evidence="4" id="KW-0131">Cell cycle</keyword>
<gene>
    <name evidence="9" type="ORF">M0811_02388</name>
    <name evidence="8" type="ORF">M0811_03048</name>
</gene>
<organism evidence="8 10">
    <name type="scientific">Anaeramoeba ignava</name>
    <name type="common">Anaerobic marine amoeba</name>
    <dbReference type="NCBI Taxonomy" id="1746090"/>
    <lineage>
        <taxon>Eukaryota</taxon>
        <taxon>Metamonada</taxon>
        <taxon>Anaeramoebidae</taxon>
        <taxon>Anaeramoeba</taxon>
    </lineage>
</organism>
<dbReference type="AlphaFoldDB" id="A0A9Q0R631"/>
<dbReference type="PANTHER" id="PTHR22957:SF263">
    <property type="entry name" value="MITOTIC CHECK POINT PROTEIN BUB2"/>
    <property type="match status" value="1"/>
</dbReference>
<dbReference type="PROSITE" id="PS50086">
    <property type="entry name" value="TBC_RABGAP"/>
    <property type="match status" value="1"/>
</dbReference>
<evidence type="ECO:0000256" key="5">
    <source>
        <dbReference type="ARBA" id="ARBA00061049"/>
    </source>
</evidence>
<evidence type="ECO:0000256" key="2">
    <source>
        <dbReference type="ARBA" id="ARBA00022490"/>
    </source>
</evidence>
<feature type="transmembrane region" description="Helical" evidence="6">
    <location>
        <begin position="243"/>
        <end position="263"/>
    </location>
</feature>
<evidence type="ECO:0000313" key="8">
    <source>
        <dbReference type="EMBL" id="KAJ5067858.1"/>
    </source>
</evidence>
<keyword evidence="3" id="KW-0206">Cytoskeleton</keyword>
<dbReference type="SUPFAM" id="SSF47923">
    <property type="entry name" value="Ypt/Rab-GAP domain of gyp1p"/>
    <property type="match status" value="2"/>
</dbReference>
<evidence type="ECO:0000256" key="6">
    <source>
        <dbReference type="SAM" id="Phobius"/>
    </source>
</evidence>
<dbReference type="EMBL" id="JAPDFW010000125">
    <property type="protein sequence ID" value="KAJ5067858.1"/>
    <property type="molecule type" value="Genomic_DNA"/>
</dbReference>
<dbReference type="SMART" id="SM00164">
    <property type="entry name" value="TBC"/>
    <property type="match status" value="1"/>
</dbReference>
<evidence type="ECO:0000256" key="3">
    <source>
        <dbReference type="ARBA" id="ARBA00023212"/>
    </source>
</evidence>
<reference evidence="8" key="1">
    <citation type="submission" date="2022-10" db="EMBL/GenBank/DDBJ databases">
        <title>Novel sulphate-reducing endosymbionts in the free-living metamonad Anaeramoeba.</title>
        <authorList>
            <person name="Jerlstrom-Hultqvist J."/>
            <person name="Cepicka I."/>
            <person name="Gallot-Lavallee L."/>
            <person name="Salas-Leiva D."/>
            <person name="Curtis B.A."/>
            <person name="Zahonova K."/>
            <person name="Pipaliya S."/>
            <person name="Dacks J."/>
            <person name="Roger A.J."/>
        </authorList>
    </citation>
    <scope>NUCLEOTIDE SEQUENCE</scope>
    <source>
        <strain evidence="8">BMAN</strain>
    </source>
</reference>
<dbReference type="OrthoDB" id="10263206at2759"/>
<name>A0A9Q0R631_ANAIG</name>
<keyword evidence="6" id="KW-0812">Transmembrane</keyword>
<proteinExistence type="inferred from homology"/>
<evidence type="ECO:0000259" key="7">
    <source>
        <dbReference type="PROSITE" id="PS50086"/>
    </source>
</evidence>
<keyword evidence="10" id="KW-1185">Reference proteome</keyword>
<dbReference type="FunFam" id="1.10.8.270:FF:000035">
    <property type="entry name" value="Cell cycle arrest protein BUB2"/>
    <property type="match status" value="1"/>
</dbReference>